<evidence type="ECO:0000313" key="2">
    <source>
        <dbReference type="Proteomes" id="UP001231518"/>
    </source>
</evidence>
<accession>A0AAD7Y7T7</accession>
<dbReference type="SUPFAM" id="SSF53649">
    <property type="entry name" value="Alkaline phosphatase-like"/>
    <property type="match status" value="1"/>
</dbReference>
<gene>
    <name evidence="1" type="ORF">PYW07_010728</name>
</gene>
<proteinExistence type="predicted"/>
<evidence type="ECO:0000313" key="1">
    <source>
        <dbReference type="EMBL" id="KAJ8705951.1"/>
    </source>
</evidence>
<dbReference type="InterPro" id="IPR004245">
    <property type="entry name" value="DUF229"/>
</dbReference>
<comment type="caution">
    <text evidence="1">The sequence shown here is derived from an EMBL/GenBank/DDBJ whole genome shotgun (WGS) entry which is preliminary data.</text>
</comment>
<dbReference type="GO" id="GO:0005615">
    <property type="term" value="C:extracellular space"/>
    <property type="evidence" value="ECO:0007669"/>
    <property type="project" value="TreeGrafter"/>
</dbReference>
<sequence length="518" mass="58937">MAKKIPLSEMLWRSRRGFLAVLLVVPLTPIIIFATDRARDVIVDLSEVNSFIQKNRKDSTEQEKGGGCNVSSLLDSVSEDITKFSEDLPIVTCEGTDWVNCFKCECNITIAIQKTIKEIVCIYKDIIFVNDRYVYFGNPTTVVGNEMYTLNKSDHVKIDCTGKDMTSSDERSHWSGYGTGFRPVPTKAEVSDQRDSYNVVILCFDSATRHGFIRNMRQSYEYMTKQLNAVVLNSYNIVGNGTTDILFPILTGKSEEELTNQRKRTTKKKYIDSKKFIFHLLKGNGYRTAYFEDILRAGTAESKFNRFRRQPADHYLRLPLLADTDKRQNWNHSENWSQGYPASHCFGAKPQYQLMINLTDQFLQLDGKKFCFTHVADVAYENFILLPTADETLLSFLQTLSARRALEDTLVVIIGNHGSRSSPIQEPTQGKQEDRLPLMAILLPEQLKIKRPKTLTTLKNNEDVLTTPFDIHATILDVLNLKNKNNRNMRGMSLLEPIPKSRSCGEAGVMPHRCACAH</sequence>
<dbReference type="Gene3D" id="3.40.720.10">
    <property type="entry name" value="Alkaline Phosphatase, subunit A"/>
    <property type="match status" value="1"/>
</dbReference>
<dbReference type="PANTHER" id="PTHR10974">
    <property type="entry name" value="FI08016P-RELATED"/>
    <property type="match status" value="1"/>
</dbReference>
<dbReference type="Pfam" id="PF02995">
    <property type="entry name" value="DUF229"/>
    <property type="match status" value="1"/>
</dbReference>
<keyword evidence="2" id="KW-1185">Reference proteome</keyword>
<dbReference type="InterPro" id="IPR017850">
    <property type="entry name" value="Alkaline_phosphatase_core_sf"/>
</dbReference>
<dbReference type="AlphaFoldDB" id="A0AAD7Y7T7"/>
<dbReference type="PANTHER" id="PTHR10974:SF1">
    <property type="entry name" value="FI08016P-RELATED"/>
    <property type="match status" value="1"/>
</dbReference>
<dbReference type="FunFam" id="3.40.720.10:FF:000017">
    <property type="entry name" value="Predicted protein"/>
    <property type="match status" value="1"/>
</dbReference>
<dbReference type="Proteomes" id="UP001231518">
    <property type="component" value="Chromosome 26"/>
</dbReference>
<dbReference type="EMBL" id="JARGEI010000029">
    <property type="protein sequence ID" value="KAJ8705951.1"/>
    <property type="molecule type" value="Genomic_DNA"/>
</dbReference>
<reference evidence="1" key="1">
    <citation type="submission" date="2023-03" db="EMBL/GenBank/DDBJ databases">
        <title>Chromosome-level genomes of two armyworms, Mythimna separata and Mythimna loreyi, provide insights into the biosynthesis and reception of sex pheromones.</title>
        <authorList>
            <person name="Zhao H."/>
        </authorList>
    </citation>
    <scope>NUCLEOTIDE SEQUENCE</scope>
    <source>
        <strain evidence="1">BeijingLab</strain>
        <tissue evidence="1">Pupa</tissue>
    </source>
</reference>
<organism evidence="1 2">
    <name type="scientific">Mythimna separata</name>
    <name type="common">Oriental armyworm</name>
    <name type="synonym">Pseudaletia separata</name>
    <dbReference type="NCBI Taxonomy" id="271217"/>
    <lineage>
        <taxon>Eukaryota</taxon>
        <taxon>Metazoa</taxon>
        <taxon>Ecdysozoa</taxon>
        <taxon>Arthropoda</taxon>
        <taxon>Hexapoda</taxon>
        <taxon>Insecta</taxon>
        <taxon>Pterygota</taxon>
        <taxon>Neoptera</taxon>
        <taxon>Endopterygota</taxon>
        <taxon>Lepidoptera</taxon>
        <taxon>Glossata</taxon>
        <taxon>Ditrysia</taxon>
        <taxon>Noctuoidea</taxon>
        <taxon>Noctuidae</taxon>
        <taxon>Noctuinae</taxon>
        <taxon>Hadenini</taxon>
        <taxon>Mythimna</taxon>
    </lineage>
</organism>
<protein>
    <submittedName>
        <fullName evidence="1">Uncharacterized protein</fullName>
    </submittedName>
</protein>
<dbReference type="CDD" id="cd16021">
    <property type="entry name" value="ALP_like"/>
    <property type="match status" value="1"/>
</dbReference>
<name>A0AAD7Y7T7_MYTSE</name>